<protein>
    <submittedName>
        <fullName evidence="1">Uncharacterized protein</fullName>
    </submittedName>
</protein>
<gene>
    <name evidence="1" type="ORF">fHeYen901_30</name>
</gene>
<evidence type="ECO:0000313" key="2">
    <source>
        <dbReference type="Proteomes" id="UP000222840"/>
    </source>
</evidence>
<keyword evidence="2" id="KW-1185">Reference proteome</keyword>
<dbReference type="InterPro" id="IPR056941">
    <property type="entry name" value="Mrh-like"/>
</dbReference>
<proteinExistence type="predicted"/>
<dbReference type="Pfam" id="PF24070">
    <property type="entry name" value="T4_MRH"/>
    <property type="match status" value="1"/>
</dbReference>
<evidence type="ECO:0000313" key="1">
    <source>
        <dbReference type="EMBL" id="ARB05803.1"/>
    </source>
</evidence>
<dbReference type="Proteomes" id="UP000222840">
    <property type="component" value="Segment"/>
</dbReference>
<accession>A0A1V0DXC3</accession>
<organism evidence="1 2">
    <name type="scientific">Yersinia phage fHe-Yen9-01</name>
    <dbReference type="NCBI Taxonomy" id="1965363"/>
    <lineage>
        <taxon>Viruses</taxon>
        <taxon>Duplodnaviria</taxon>
        <taxon>Heunggongvirae</taxon>
        <taxon>Uroviricota</taxon>
        <taxon>Caudoviricetes</taxon>
        <taxon>Pantevenvirales</taxon>
        <taxon>Straboviridae</taxon>
        <taxon>Tevenvirinae</taxon>
        <taxon>Tegunavirus</taxon>
        <taxon>Tegunavirus fheyen901</taxon>
    </lineage>
</organism>
<name>A0A1V0DXC3_9CAUD</name>
<reference evidence="1 2" key="1">
    <citation type="submission" date="2017-02" db="EMBL/GenBank/DDBJ databases">
        <title>Characterization and complete genome sequence of Yersinia bacteriophage, fHe-Yen9-01.</title>
        <authorList>
            <person name="Jun J.W."/>
            <person name="Wicklund A."/>
            <person name="Skurnik M."/>
        </authorList>
    </citation>
    <scope>NUCLEOTIDE SEQUENCE [LARGE SCALE GENOMIC DNA]</scope>
</reference>
<sequence length="157" mass="18180">MIMYKIKFSLKPVGSNDRTESNTLRIAIMGTKEANKSIETALKDLKLPVGHLYYCTHFVNFVKDENSPFTPLESLKKLGYSYLREDEPLFPRNSSGNELGGSYIFTHDSHVLVLRKRIWDYLDNPGITAELVPEFQMRLHGMSHEARFNEHSQWPFV</sequence>
<dbReference type="EMBL" id="KY593455">
    <property type="protein sequence ID" value="ARB05803.1"/>
    <property type="molecule type" value="Genomic_DNA"/>
</dbReference>